<dbReference type="Proteomes" id="UP000193380">
    <property type="component" value="Unassembled WGS sequence"/>
</dbReference>
<proteinExistence type="predicted"/>
<evidence type="ECO:0000256" key="1">
    <source>
        <dbReference type="ARBA" id="ARBA00000885"/>
    </source>
</evidence>
<evidence type="ECO:0000313" key="4">
    <source>
        <dbReference type="EMBL" id="CDR07010.1"/>
    </source>
</evidence>
<dbReference type="PANTHER" id="PTHR45700">
    <property type="entry name" value="UBIQUITIN-PROTEIN LIGASE E3C"/>
    <property type="match status" value="1"/>
</dbReference>
<dbReference type="GO" id="GO:0000209">
    <property type="term" value="P:protein polyubiquitination"/>
    <property type="evidence" value="ECO:0007669"/>
    <property type="project" value="InterPro"/>
</dbReference>
<reference evidence="4" key="2">
    <citation type="submission" date="2014-03" db="EMBL/GenBank/DDBJ databases">
        <authorList>
            <person name="Genoscope - CEA"/>
        </authorList>
    </citation>
    <scope>NUCLEOTIDE SEQUENCE</scope>
</reference>
<gene>
    <name evidence="4" type="ORF">GSONMT00028989001</name>
</gene>
<evidence type="ECO:0000256" key="3">
    <source>
        <dbReference type="ARBA" id="ARBA00022679"/>
    </source>
</evidence>
<reference evidence="4" key="1">
    <citation type="journal article" date="2014" name="Nat. Commun.">
        <title>The rainbow trout genome provides novel insights into evolution after whole-genome duplication in vertebrates.</title>
        <authorList>
            <person name="Berthelot C."/>
            <person name="Brunet F."/>
            <person name="Chalopin D."/>
            <person name="Juanchich A."/>
            <person name="Bernard M."/>
            <person name="Noel B."/>
            <person name="Bento P."/>
            <person name="Da Silva C."/>
            <person name="Labadie K."/>
            <person name="Alberti A."/>
            <person name="Aury J.M."/>
            <person name="Louis A."/>
            <person name="Dehais P."/>
            <person name="Bardou P."/>
            <person name="Montfort J."/>
            <person name="Klopp C."/>
            <person name="Cabau C."/>
            <person name="Gaspin C."/>
            <person name="Thorgaard G.H."/>
            <person name="Boussaha M."/>
            <person name="Quillet E."/>
            <person name="Guyomard R."/>
            <person name="Galiana D."/>
            <person name="Bobe J."/>
            <person name="Volff J.N."/>
            <person name="Genet C."/>
            <person name="Wincker P."/>
            <person name="Jaillon O."/>
            <person name="Roest Crollius H."/>
            <person name="Guiguen Y."/>
        </authorList>
    </citation>
    <scope>NUCLEOTIDE SEQUENCE [LARGE SCALE GENOMIC DNA]</scope>
</reference>
<comment type="catalytic activity">
    <reaction evidence="1">
        <text>S-ubiquitinyl-[E2 ubiquitin-conjugating enzyme]-L-cysteine + [acceptor protein]-L-lysine = [E2 ubiquitin-conjugating enzyme]-L-cysteine + N(6)-ubiquitinyl-[acceptor protein]-L-lysine.</text>
        <dbReference type="EC" id="2.3.2.26"/>
    </reaction>
</comment>
<dbReference type="GO" id="GO:0061630">
    <property type="term" value="F:ubiquitin protein ligase activity"/>
    <property type="evidence" value="ECO:0007669"/>
    <property type="project" value="UniProtKB-EC"/>
</dbReference>
<evidence type="ECO:0000313" key="5">
    <source>
        <dbReference type="Proteomes" id="UP000193380"/>
    </source>
</evidence>
<organism evidence="4 5">
    <name type="scientific">Oncorhynchus mykiss</name>
    <name type="common">Rainbow trout</name>
    <name type="synonym">Salmo gairdneri</name>
    <dbReference type="NCBI Taxonomy" id="8022"/>
    <lineage>
        <taxon>Eukaryota</taxon>
        <taxon>Metazoa</taxon>
        <taxon>Chordata</taxon>
        <taxon>Craniata</taxon>
        <taxon>Vertebrata</taxon>
        <taxon>Euteleostomi</taxon>
        <taxon>Actinopterygii</taxon>
        <taxon>Neopterygii</taxon>
        <taxon>Teleostei</taxon>
        <taxon>Protacanthopterygii</taxon>
        <taxon>Salmoniformes</taxon>
        <taxon>Salmonidae</taxon>
        <taxon>Salmoninae</taxon>
        <taxon>Oncorhynchus</taxon>
    </lineage>
</organism>
<dbReference type="AlphaFoldDB" id="A0A060ZLW9"/>
<dbReference type="InterPro" id="IPR044611">
    <property type="entry name" value="E3A/B/C-like"/>
</dbReference>
<name>A0A060ZLW9_ONCMY</name>
<sequence>MPLVTKQLQYLWGMPVIRTLFSDVLSKKLETQEPTPPPQPTTSQNNLPVKSLFKRAFQKSASVRNILKPVGGRRVDSAEVQKVCSICVLYQTALTTLTQIRLQILTGLTYLDDLLPKLWAFICELGPQGGLKLFIECLNNDTEESKQLLAMLMLFCDCSRHLIT</sequence>
<dbReference type="STRING" id="8022.A0A060ZLW9"/>
<dbReference type="PANTHER" id="PTHR45700:SF3">
    <property type="entry name" value="UBIQUITIN-PROTEIN LIGASE E3B"/>
    <property type="match status" value="1"/>
</dbReference>
<dbReference type="EMBL" id="FR968893">
    <property type="protein sequence ID" value="CDR07010.1"/>
    <property type="molecule type" value="Genomic_DNA"/>
</dbReference>
<keyword evidence="3" id="KW-0808">Transferase</keyword>
<protein>
    <recommendedName>
        <fullName evidence="2">HECT-type E3 ubiquitin transferase</fullName>
        <ecNumber evidence="2">2.3.2.26</ecNumber>
    </recommendedName>
</protein>
<evidence type="ECO:0000256" key="2">
    <source>
        <dbReference type="ARBA" id="ARBA00012485"/>
    </source>
</evidence>
<dbReference type="PaxDb" id="8022-A0A060ZLW9"/>
<accession>A0A060ZLW9</accession>
<dbReference type="GO" id="GO:0006511">
    <property type="term" value="P:ubiquitin-dependent protein catabolic process"/>
    <property type="evidence" value="ECO:0007669"/>
    <property type="project" value="TreeGrafter"/>
</dbReference>
<dbReference type="EC" id="2.3.2.26" evidence="2"/>